<accession>A0A2T3NZL5</accession>
<evidence type="ECO:0000256" key="7">
    <source>
        <dbReference type="SAM" id="Phobius"/>
    </source>
</evidence>
<dbReference type="RefSeq" id="WP_107271414.1">
    <property type="nucleotide sequence ID" value="NZ_PYMA01000001.1"/>
</dbReference>
<feature type="transmembrane region" description="Helical" evidence="7">
    <location>
        <begin position="169"/>
        <end position="191"/>
    </location>
</feature>
<feature type="transmembrane region" description="Helical" evidence="7">
    <location>
        <begin position="331"/>
        <end position="354"/>
    </location>
</feature>
<evidence type="ECO:0000256" key="2">
    <source>
        <dbReference type="ARBA" id="ARBA00007977"/>
    </source>
</evidence>
<evidence type="ECO:0000256" key="4">
    <source>
        <dbReference type="ARBA" id="ARBA00022692"/>
    </source>
</evidence>
<evidence type="ECO:0000256" key="6">
    <source>
        <dbReference type="ARBA" id="ARBA00023136"/>
    </source>
</evidence>
<keyword evidence="6 7" id="KW-0472">Membrane</keyword>
<dbReference type="Proteomes" id="UP000241771">
    <property type="component" value="Unassembled WGS sequence"/>
</dbReference>
<evidence type="ECO:0000313" key="9">
    <source>
        <dbReference type="Proteomes" id="UP000241771"/>
    </source>
</evidence>
<feature type="transmembrane region" description="Helical" evidence="7">
    <location>
        <begin position="269"/>
        <end position="289"/>
    </location>
</feature>
<evidence type="ECO:0000313" key="8">
    <source>
        <dbReference type="EMBL" id="PSW21726.1"/>
    </source>
</evidence>
<keyword evidence="5 7" id="KW-1133">Transmembrane helix</keyword>
<evidence type="ECO:0000256" key="1">
    <source>
        <dbReference type="ARBA" id="ARBA00004651"/>
    </source>
</evidence>
<comment type="caution">
    <text evidence="8">The sequence shown here is derived from an EMBL/GenBank/DDBJ whole genome shotgun (WGS) entry which is preliminary data.</text>
</comment>
<keyword evidence="4 7" id="KW-0812">Transmembrane</keyword>
<feature type="transmembrane region" description="Helical" evidence="7">
    <location>
        <begin position="105"/>
        <end position="128"/>
    </location>
</feature>
<gene>
    <name evidence="8" type="ORF">C9I98_00195</name>
</gene>
<name>A0A2T3NZL5_9GAMM</name>
<comment type="similarity">
    <text evidence="2">Belongs to the UPF0324 family.</text>
</comment>
<dbReference type="Pfam" id="PF03601">
    <property type="entry name" value="Cons_hypoth698"/>
    <property type="match status" value="1"/>
</dbReference>
<comment type="subcellular location">
    <subcellularLocation>
        <location evidence="1">Cell membrane</location>
        <topology evidence="1">Multi-pass membrane protein</topology>
    </subcellularLocation>
</comment>
<feature type="transmembrane region" description="Helical" evidence="7">
    <location>
        <begin position="135"/>
        <end position="157"/>
    </location>
</feature>
<dbReference type="PANTHER" id="PTHR30106">
    <property type="entry name" value="INNER MEMBRANE PROTEIN YEIH-RELATED"/>
    <property type="match status" value="1"/>
</dbReference>
<sequence length="355" mass="37499">MTTRTSKISSSKIKHSNDSKPIFNEAKKWLPGFLLCSVIAAAASFVSAQYGGPTFLYALLIGIAFHFLSDNHKCIPGIEMSAKKLVRIGVALLGVRIAISDVNAIGAAGVVALAGAVILTISFSLLLARLLKLPSMLGILSGGATGICGISAAMAISSTLPQNRENEHYTLLTAIGVASFSTVAMVLYPLVVTVLGLNTFEAGLFLGGSIHDVAQVVGAGFMVSSEVGDAATLSKMFRVAMLMPVVVFFAFTFRSAREAGSDKAAAKQPLVPLFLVVFILLVVINSIGLIPTEVVTFSSDLSKWCLVISIAALGVKTSFEKLSELGWKPIILLMGNAVFIAAYMLAVVFMWRFIS</sequence>
<proteinExistence type="inferred from homology"/>
<dbReference type="AlphaFoldDB" id="A0A2T3NZL5"/>
<dbReference type="InterPro" id="IPR018383">
    <property type="entry name" value="UPF0324_pro"/>
</dbReference>
<dbReference type="EMBL" id="PYMA01000001">
    <property type="protein sequence ID" value="PSW21726.1"/>
    <property type="molecule type" value="Genomic_DNA"/>
</dbReference>
<dbReference type="GO" id="GO:0005886">
    <property type="term" value="C:plasma membrane"/>
    <property type="evidence" value="ECO:0007669"/>
    <property type="project" value="UniProtKB-SubCell"/>
</dbReference>
<feature type="transmembrane region" description="Helical" evidence="7">
    <location>
        <begin position="29"/>
        <end position="48"/>
    </location>
</feature>
<reference evidence="8 9" key="1">
    <citation type="submission" date="2018-01" db="EMBL/GenBank/DDBJ databases">
        <title>Whole genome sequencing of Histamine producing bacteria.</title>
        <authorList>
            <person name="Butler K."/>
        </authorList>
    </citation>
    <scope>NUCLEOTIDE SEQUENCE [LARGE SCALE GENOMIC DNA]</scope>
    <source>
        <strain evidence="8 9">DSM 100436</strain>
    </source>
</reference>
<protein>
    <submittedName>
        <fullName evidence="8">Putative sulfate exporter family transporter</fullName>
    </submittedName>
</protein>
<keyword evidence="3" id="KW-1003">Cell membrane</keyword>
<evidence type="ECO:0000256" key="3">
    <source>
        <dbReference type="ARBA" id="ARBA00022475"/>
    </source>
</evidence>
<feature type="transmembrane region" description="Helical" evidence="7">
    <location>
        <begin position="236"/>
        <end position="257"/>
    </location>
</feature>
<dbReference type="PANTHER" id="PTHR30106:SF2">
    <property type="entry name" value="UPF0324 INNER MEMBRANE PROTEIN YEIH"/>
    <property type="match status" value="1"/>
</dbReference>
<feature type="transmembrane region" description="Helical" evidence="7">
    <location>
        <begin position="203"/>
        <end position="224"/>
    </location>
</feature>
<keyword evidence="9" id="KW-1185">Reference proteome</keyword>
<organism evidence="8 9">
    <name type="scientific">Photobacterium sanctipauli</name>
    <dbReference type="NCBI Taxonomy" id="1342794"/>
    <lineage>
        <taxon>Bacteria</taxon>
        <taxon>Pseudomonadati</taxon>
        <taxon>Pseudomonadota</taxon>
        <taxon>Gammaproteobacteria</taxon>
        <taxon>Vibrionales</taxon>
        <taxon>Vibrionaceae</taxon>
        <taxon>Photobacterium</taxon>
    </lineage>
</organism>
<evidence type="ECO:0000256" key="5">
    <source>
        <dbReference type="ARBA" id="ARBA00022989"/>
    </source>
</evidence>